<dbReference type="GO" id="GO:0051073">
    <property type="term" value="F:adenosylcobinamide-GDP ribazoletransferase activity"/>
    <property type="evidence" value="ECO:0007669"/>
    <property type="project" value="UniProtKB-UniRule"/>
</dbReference>
<evidence type="ECO:0000313" key="20">
    <source>
        <dbReference type="EMBL" id="PWJ79376.1"/>
    </source>
</evidence>
<dbReference type="PANTHER" id="PTHR34148">
    <property type="entry name" value="ADENOSYLCOBINAMIDE-GDP RIBAZOLETRANSFERASE"/>
    <property type="match status" value="1"/>
</dbReference>
<feature type="transmembrane region" description="Helical" evidence="19">
    <location>
        <begin position="234"/>
        <end position="253"/>
    </location>
</feature>
<reference evidence="20 21" key="1">
    <citation type="submission" date="2018-05" db="EMBL/GenBank/DDBJ databases">
        <authorList>
            <person name="Goeker M."/>
            <person name="Huntemann M."/>
            <person name="Clum A."/>
            <person name="Pillay M."/>
            <person name="Palaniappan K."/>
            <person name="Varghese N."/>
            <person name="Mikhailova N."/>
            <person name="Stamatis D."/>
            <person name="Reddy T."/>
            <person name="Daum C."/>
            <person name="Shapiro N."/>
            <person name="Ivanova N."/>
            <person name="Kyrpides N."/>
            <person name="Woyke T."/>
        </authorList>
    </citation>
    <scope>NUCLEOTIDE SEQUENCE [LARGE SCALE GENOMIC DNA]</scope>
    <source>
        <strain evidence="20 21">DSM 26524</strain>
    </source>
</reference>
<name>A0AB73TAY9_9FIRM</name>
<dbReference type="PANTHER" id="PTHR34148:SF1">
    <property type="entry name" value="ADENOSYLCOBINAMIDE-GDP RIBAZOLETRANSFERASE"/>
    <property type="match status" value="1"/>
</dbReference>
<keyword evidence="13 19" id="KW-0472">Membrane</keyword>
<evidence type="ECO:0000256" key="18">
    <source>
        <dbReference type="ARBA" id="ARBA00049504"/>
    </source>
</evidence>
<evidence type="ECO:0000256" key="6">
    <source>
        <dbReference type="ARBA" id="ARBA00015850"/>
    </source>
</evidence>
<keyword evidence="10 19" id="KW-0812">Transmembrane</keyword>
<evidence type="ECO:0000256" key="2">
    <source>
        <dbReference type="ARBA" id="ARBA00004651"/>
    </source>
</evidence>
<dbReference type="HAMAP" id="MF_00719">
    <property type="entry name" value="CobS"/>
    <property type="match status" value="1"/>
</dbReference>
<sequence>MKRLLSSFFIAFSMYSKIPMPKTDWSKENMKYSMCFFPLIGAVIGGVLAAFFCVVPPGGREHALFTAVLVLIPVLITGGIHLDGLLDTADALSSYKPMEQKLEILKDSHAGAFAIIVGICYFVLTFGVYSEITIRTLPVIALGFILSRAFSGLAIVSFRLAKNTGLAATFSDMAVKKTVRIVMIIYILLTAAAMIMVSPAYGATGSAAALLVFAYYRHMSYRKFGGITGDLAGFFLQICELAVALAVTCVSFIL</sequence>
<accession>A0AB73TAY9</accession>
<evidence type="ECO:0000256" key="1">
    <source>
        <dbReference type="ARBA" id="ARBA00001946"/>
    </source>
</evidence>
<evidence type="ECO:0000256" key="8">
    <source>
        <dbReference type="ARBA" id="ARBA00022573"/>
    </source>
</evidence>
<comment type="caution">
    <text evidence="20">The sequence shown here is derived from an EMBL/GenBank/DDBJ whole genome shotgun (WGS) entry which is preliminary data.</text>
</comment>
<evidence type="ECO:0000256" key="5">
    <source>
        <dbReference type="ARBA" id="ARBA00013200"/>
    </source>
</evidence>
<evidence type="ECO:0000256" key="17">
    <source>
        <dbReference type="ARBA" id="ARBA00048623"/>
    </source>
</evidence>
<dbReference type="GO" id="GO:0009236">
    <property type="term" value="P:cobalamin biosynthetic process"/>
    <property type="evidence" value="ECO:0007669"/>
    <property type="project" value="UniProtKB-UniRule"/>
</dbReference>
<dbReference type="GO" id="GO:0008818">
    <property type="term" value="F:cobalamin 5'-phosphate synthase activity"/>
    <property type="evidence" value="ECO:0007669"/>
    <property type="project" value="UniProtKB-UniRule"/>
</dbReference>
<comment type="catalytic activity">
    <reaction evidence="18 19">
        <text>alpha-ribazole 5'-phosphate + adenosylcob(III)inamide-GDP = adenosylcob(III)alamin 5'-phosphate + GMP + H(+)</text>
        <dbReference type="Rhea" id="RHEA:23560"/>
        <dbReference type="ChEBI" id="CHEBI:15378"/>
        <dbReference type="ChEBI" id="CHEBI:57918"/>
        <dbReference type="ChEBI" id="CHEBI:58115"/>
        <dbReference type="ChEBI" id="CHEBI:60487"/>
        <dbReference type="ChEBI" id="CHEBI:60493"/>
        <dbReference type="EC" id="2.7.8.26"/>
    </reaction>
</comment>
<gene>
    <name evidence="19" type="primary">cobS</name>
    <name evidence="20" type="ORF">C7383_101757</name>
</gene>
<comment type="subcellular location">
    <subcellularLocation>
        <location evidence="2 19">Cell membrane</location>
        <topology evidence="2 19">Multi-pass membrane protein</topology>
    </subcellularLocation>
</comment>
<feature type="transmembrane region" description="Helical" evidence="19">
    <location>
        <begin position="181"/>
        <end position="213"/>
    </location>
</feature>
<evidence type="ECO:0000313" key="21">
    <source>
        <dbReference type="Proteomes" id="UP000245412"/>
    </source>
</evidence>
<feature type="transmembrane region" description="Helical" evidence="19">
    <location>
        <begin position="110"/>
        <end position="129"/>
    </location>
</feature>
<dbReference type="EC" id="2.7.8.26" evidence="5 19"/>
<evidence type="ECO:0000256" key="15">
    <source>
        <dbReference type="ARBA" id="ARBA00032605"/>
    </source>
</evidence>
<comment type="function">
    <text evidence="14 19">Joins adenosylcobinamide-GDP and alpha-ribazole to generate adenosylcobalamin (Ado-cobalamin). Also synthesizes adenosylcobalamin 5'-phosphate from adenosylcobinamide-GDP and alpha-ribazole 5'-phosphate.</text>
</comment>
<dbReference type="RefSeq" id="WP_109624762.1">
    <property type="nucleotide sequence ID" value="NZ_CABJAT010000001.1"/>
</dbReference>
<dbReference type="InterPro" id="IPR003805">
    <property type="entry name" value="CobS"/>
</dbReference>
<dbReference type="Pfam" id="PF02654">
    <property type="entry name" value="CobS"/>
    <property type="match status" value="1"/>
</dbReference>
<keyword evidence="12 19" id="KW-1133">Transmembrane helix</keyword>
<evidence type="ECO:0000256" key="19">
    <source>
        <dbReference type="HAMAP-Rule" id="MF_00719"/>
    </source>
</evidence>
<keyword evidence="21" id="KW-1185">Reference proteome</keyword>
<evidence type="ECO:0000256" key="4">
    <source>
        <dbReference type="ARBA" id="ARBA00010561"/>
    </source>
</evidence>
<dbReference type="EMBL" id="QGGY01000001">
    <property type="protein sequence ID" value="PWJ79376.1"/>
    <property type="molecule type" value="Genomic_DNA"/>
</dbReference>
<feature type="transmembrane region" description="Helical" evidence="19">
    <location>
        <begin position="62"/>
        <end position="82"/>
    </location>
</feature>
<keyword evidence="11 19" id="KW-0460">Magnesium</keyword>
<evidence type="ECO:0000256" key="10">
    <source>
        <dbReference type="ARBA" id="ARBA00022692"/>
    </source>
</evidence>
<keyword evidence="7 19" id="KW-1003">Cell membrane</keyword>
<feature type="transmembrane region" description="Helical" evidence="19">
    <location>
        <begin position="136"/>
        <end position="161"/>
    </location>
</feature>
<protein>
    <recommendedName>
        <fullName evidence="6 19">Adenosylcobinamide-GDP ribazoletransferase</fullName>
        <ecNumber evidence="5 19">2.7.8.26</ecNumber>
    </recommendedName>
    <alternativeName>
        <fullName evidence="16 19">Cobalamin synthase</fullName>
    </alternativeName>
    <alternativeName>
        <fullName evidence="15 19">Cobalamin-5'-phosphate synthase</fullName>
    </alternativeName>
</protein>
<dbReference type="GO" id="GO:0005886">
    <property type="term" value="C:plasma membrane"/>
    <property type="evidence" value="ECO:0007669"/>
    <property type="project" value="UniProtKB-SubCell"/>
</dbReference>
<feature type="transmembrane region" description="Helical" evidence="19">
    <location>
        <begin position="32"/>
        <end position="55"/>
    </location>
</feature>
<dbReference type="AlphaFoldDB" id="A0AB73TAY9"/>
<keyword evidence="8 19" id="KW-0169">Cobalamin biosynthesis</keyword>
<evidence type="ECO:0000256" key="12">
    <source>
        <dbReference type="ARBA" id="ARBA00022989"/>
    </source>
</evidence>
<evidence type="ECO:0000256" key="3">
    <source>
        <dbReference type="ARBA" id="ARBA00004663"/>
    </source>
</evidence>
<comment type="catalytic activity">
    <reaction evidence="17 19">
        <text>alpha-ribazole + adenosylcob(III)inamide-GDP = adenosylcob(III)alamin + GMP + H(+)</text>
        <dbReference type="Rhea" id="RHEA:16049"/>
        <dbReference type="ChEBI" id="CHEBI:10329"/>
        <dbReference type="ChEBI" id="CHEBI:15378"/>
        <dbReference type="ChEBI" id="CHEBI:18408"/>
        <dbReference type="ChEBI" id="CHEBI:58115"/>
        <dbReference type="ChEBI" id="CHEBI:60487"/>
        <dbReference type="EC" id="2.7.8.26"/>
    </reaction>
</comment>
<comment type="pathway">
    <text evidence="3 19">Cofactor biosynthesis; adenosylcobalamin biosynthesis; adenosylcobalamin from cob(II)yrinate a,c-diamide: step 7/7.</text>
</comment>
<dbReference type="Proteomes" id="UP000245412">
    <property type="component" value="Unassembled WGS sequence"/>
</dbReference>
<organism evidence="20 21">
    <name type="scientific">Murimonas intestini</name>
    <dbReference type="NCBI Taxonomy" id="1337051"/>
    <lineage>
        <taxon>Bacteria</taxon>
        <taxon>Bacillati</taxon>
        <taxon>Bacillota</taxon>
        <taxon>Clostridia</taxon>
        <taxon>Lachnospirales</taxon>
        <taxon>Lachnospiraceae</taxon>
        <taxon>Murimonas</taxon>
    </lineage>
</organism>
<evidence type="ECO:0000256" key="14">
    <source>
        <dbReference type="ARBA" id="ARBA00025228"/>
    </source>
</evidence>
<evidence type="ECO:0000256" key="7">
    <source>
        <dbReference type="ARBA" id="ARBA00022475"/>
    </source>
</evidence>
<comment type="cofactor">
    <cofactor evidence="1 19">
        <name>Mg(2+)</name>
        <dbReference type="ChEBI" id="CHEBI:18420"/>
    </cofactor>
</comment>
<proteinExistence type="inferred from homology"/>
<keyword evidence="9 19" id="KW-0808">Transferase</keyword>
<evidence type="ECO:0000256" key="13">
    <source>
        <dbReference type="ARBA" id="ARBA00023136"/>
    </source>
</evidence>
<evidence type="ECO:0000256" key="9">
    <source>
        <dbReference type="ARBA" id="ARBA00022679"/>
    </source>
</evidence>
<evidence type="ECO:0000256" key="11">
    <source>
        <dbReference type="ARBA" id="ARBA00022842"/>
    </source>
</evidence>
<comment type="similarity">
    <text evidence="4 19">Belongs to the CobS family.</text>
</comment>
<evidence type="ECO:0000256" key="16">
    <source>
        <dbReference type="ARBA" id="ARBA00032853"/>
    </source>
</evidence>